<comment type="similarity">
    <text evidence="9">Belongs to the pannexin family.</text>
</comment>
<name>A0AAD9NGU8_9ANNE</name>
<keyword evidence="4 9" id="KW-0812">Transmembrane</keyword>
<comment type="function">
    <text evidence="9">Structural component of the gap junctions.</text>
</comment>
<keyword evidence="3" id="KW-1003">Cell membrane</keyword>
<dbReference type="PANTHER" id="PTHR11893">
    <property type="entry name" value="INNEXIN"/>
    <property type="match status" value="1"/>
</dbReference>
<comment type="caution">
    <text evidence="11">The sequence shown here is derived from an EMBL/GenBank/DDBJ whole genome shotgun (WGS) entry which is preliminary data.</text>
</comment>
<dbReference type="InterPro" id="IPR000990">
    <property type="entry name" value="Innexin"/>
</dbReference>
<evidence type="ECO:0000256" key="2">
    <source>
        <dbReference type="ARBA" id="ARBA00022448"/>
    </source>
</evidence>
<keyword evidence="7 9" id="KW-0472">Membrane</keyword>
<keyword evidence="5 9" id="KW-1133">Transmembrane helix</keyword>
<dbReference type="AlphaFoldDB" id="A0AAD9NGU8"/>
<dbReference type="Pfam" id="PF00876">
    <property type="entry name" value="Innexin"/>
    <property type="match status" value="1"/>
</dbReference>
<dbReference type="GO" id="GO:0034220">
    <property type="term" value="P:monoatomic ion transmembrane transport"/>
    <property type="evidence" value="ECO:0007669"/>
    <property type="project" value="UniProtKB-KW"/>
</dbReference>
<evidence type="ECO:0000256" key="8">
    <source>
        <dbReference type="ARBA" id="ARBA00023303"/>
    </source>
</evidence>
<dbReference type="Proteomes" id="UP001208570">
    <property type="component" value="Unassembled WGS sequence"/>
</dbReference>
<feature type="transmembrane region" description="Helical" evidence="9">
    <location>
        <begin position="290"/>
        <end position="314"/>
    </location>
</feature>
<keyword evidence="6 9" id="KW-0406">Ion transport</keyword>
<reference evidence="11" key="1">
    <citation type="journal article" date="2023" name="Mol. Biol. Evol.">
        <title>Third-Generation Sequencing Reveals the Adaptive Role of the Epigenome in Three Deep-Sea Polychaetes.</title>
        <authorList>
            <person name="Perez M."/>
            <person name="Aroh O."/>
            <person name="Sun Y."/>
            <person name="Lan Y."/>
            <person name="Juniper S.K."/>
            <person name="Young C.R."/>
            <person name="Angers B."/>
            <person name="Qian P.Y."/>
        </authorList>
    </citation>
    <scope>NUCLEOTIDE SEQUENCE</scope>
    <source>
        <strain evidence="11">P08H-3</strain>
    </source>
</reference>
<evidence type="ECO:0000256" key="5">
    <source>
        <dbReference type="ARBA" id="ARBA00022989"/>
    </source>
</evidence>
<dbReference type="GO" id="GO:0005921">
    <property type="term" value="C:gap junction"/>
    <property type="evidence" value="ECO:0007669"/>
    <property type="project" value="UniProtKB-UniRule"/>
</dbReference>
<evidence type="ECO:0000256" key="1">
    <source>
        <dbReference type="ARBA" id="ARBA00004651"/>
    </source>
</evidence>
<comment type="subcellular location">
    <subcellularLocation>
        <location evidence="1 9">Cell membrane</location>
        <topology evidence="1 9">Multi-pass membrane protein</topology>
    </subcellularLocation>
</comment>
<dbReference type="GO" id="GO:0005886">
    <property type="term" value="C:plasma membrane"/>
    <property type="evidence" value="ECO:0007669"/>
    <property type="project" value="UniProtKB-SubCell"/>
</dbReference>
<evidence type="ECO:0000256" key="4">
    <source>
        <dbReference type="ARBA" id="ARBA00022692"/>
    </source>
</evidence>
<feature type="transmembrane region" description="Helical" evidence="9">
    <location>
        <begin position="97"/>
        <end position="116"/>
    </location>
</feature>
<protein>
    <recommendedName>
        <fullName evidence="9">Innexin</fullName>
    </recommendedName>
</protein>
<dbReference type="PRINTS" id="PR01262">
    <property type="entry name" value="INNEXIN"/>
</dbReference>
<keyword evidence="8 9" id="KW-0407">Ion channel</keyword>
<dbReference type="PANTHER" id="PTHR11893:SF36">
    <property type="entry name" value="INNEXIN-5"/>
    <property type="match status" value="1"/>
</dbReference>
<feature type="transmembrane region" description="Helical" evidence="9">
    <location>
        <begin position="29"/>
        <end position="47"/>
    </location>
</feature>
<proteinExistence type="inferred from homology"/>
<evidence type="ECO:0000256" key="10">
    <source>
        <dbReference type="SAM" id="MobiDB-lite"/>
    </source>
</evidence>
<keyword evidence="2 9" id="KW-0813">Transport</keyword>
<evidence type="ECO:0000313" key="12">
    <source>
        <dbReference type="Proteomes" id="UP001208570"/>
    </source>
</evidence>
<evidence type="ECO:0000256" key="3">
    <source>
        <dbReference type="ARBA" id="ARBA00022475"/>
    </source>
</evidence>
<feature type="region of interest" description="Disordered" evidence="10">
    <location>
        <begin position="392"/>
        <end position="452"/>
    </location>
</feature>
<evidence type="ECO:0000256" key="7">
    <source>
        <dbReference type="ARBA" id="ARBA00023136"/>
    </source>
</evidence>
<evidence type="ECO:0000256" key="6">
    <source>
        <dbReference type="ARBA" id="ARBA00023065"/>
    </source>
</evidence>
<evidence type="ECO:0000256" key="9">
    <source>
        <dbReference type="RuleBase" id="RU010713"/>
    </source>
</evidence>
<keyword evidence="12" id="KW-1185">Reference proteome</keyword>
<evidence type="ECO:0000313" key="11">
    <source>
        <dbReference type="EMBL" id="KAK2168098.1"/>
    </source>
</evidence>
<dbReference type="EMBL" id="JAODUP010000020">
    <property type="protein sequence ID" value="KAK2168098.1"/>
    <property type="molecule type" value="Genomic_DNA"/>
</dbReference>
<organism evidence="11 12">
    <name type="scientific">Paralvinella palmiformis</name>
    <dbReference type="NCBI Taxonomy" id="53620"/>
    <lineage>
        <taxon>Eukaryota</taxon>
        <taxon>Metazoa</taxon>
        <taxon>Spiralia</taxon>
        <taxon>Lophotrochozoa</taxon>
        <taxon>Annelida</taxon>
        <taxon>Polychaeta</taxon>
        <taxon>Sedentaria</taxon>
        <taxon>Canalipalpata</taxon>
        <taxon>Terebellida</taxon>
        <taxon>Terebelliformia</taxon>
        <taxon>Alvinellidae</taxon>
        <taxon>Paralvinella</taxon>
    </lineage>
</organism>
<sequence length="452" mass="52067">MDKLVAIVSKVPTKVRYDDDAIDRLNNRYTVLVMVVFAVLSTMQQYVGRPITCWAPKEFTGSHTKYTNSYCWVKNTYWLPFEHEIPKPHEHNKRGEIIYYQWMPFIFLIMAFFFYVPSQVWTSLNSKSGVDSDNILAAARSLLRANQTDRRDKMLRLITNQINRFLGNRSQLKTGCSLAFQKCLSSTMCCLCGKRFGNYLLLLYLLTKMLYIANAFGQLFVLNSVLRTEYNLYGYEVLRQLVSVSEPDEFLNSTIFPKVTMCDFNIRRLGNVHRYTVQCLLPINLYTEKMFIFAWFWIVMVLFLNSASLFQWLLRSFCGDDRLKYVHGHLVCAQRVDEGSHPAVCDHFVHEYLRHDGVFLLRLIGHNTDMITVNDIAGSLWDRCIDDDAIPKKAGLRPNGTRPRGTPPPPPSPLKTSPKIPRHGFNHLTPTAPLDEPDGGVVYTPTTEDDIC</sequence>
<accession>A0AAD9NGU8</accession>
<gene>
    <name evidence="9" type="primary">inx</name>
    <name evidence="11" type="ORF">LSH36_20g00013</name>
</gene>
<dbReference type="PROSITE" id="PS51013">
    <property type="entry name" value="PANNEXIN"/>
    <property type="match status" value="1"/>
</dbReference>
<feature type="transmembrane region" description="Helical" evidence="9">
    <location>
        <begin position="201"/>
        <end position="222"/>
    </location>
</feature>